<evidence type="ECO:0000256" key="4">
    <source>
        <dbReference type="PROSITE-ProRule" id="PRU00050"/>
    </source>
</evidence>
<keyword evidence="1 6" id="KW-0378">Hydrolase</keyword>
<evidence type="ECO:0000313" key="7">
    <source>
        <dbReference type="Proteomes" id="UP000010959"/>
    </source>
</evidence>
<evidence type="ECO:0000256" key="1">
    <source>
        <dbReference type="ARBA" id="ARBA00022801"/>
    </source>
</evidence>
<dbReference type="InterPro" id="IPR000673">
    <property type="entry name" value="Sig_transdc_resp-reg_Me-estase"/>
</dbReference>
<dbReference type="AlphaFoldDB" id="L7C674"/>
<protein>
    <recommendedName>
        <fullName evidence="2">protein-glutamate methylesterase</fullName>
        <ecNumber evidence="2">3.1.1.61</ecNumber>
    </recommendedName>
</protein>
<dbReference type="EMBL" id="AMWG01000184">
    <property type="protein sequence ID" value="ELP29689.1"/>
    <property type="molecule type" value="Genomic_DNA"/>
</dbReference>
<gene>
    <name evidence="6" type="ORF">RBSWK_06390</name>
</gene>
<proteinExistence type="predicted"/>
<dbReference type="PANTHER" id="PTHR42872:SF6">
    <property type="entry name" value="PROTEIN-GLUTAMATE METHYLESTERASE_PROTEIN-GLUTAMINE GLUTAMINASE"/>
    <property type="match status" value="1"/>
</dbReference>
<evidence type="ECO:0000313" key="6">
    <source>
        <dbReference type="EMBL" id="ELP29689.1"/>
    </source>
</evidence>
<comment type="caution">
    <text evidence="6">The sequence shown here is derived from an EMBL/GenBank/DDBJ whole genome shotgun (WGS) entry which is preliminary data.</text>
</comment>
<reference evidence="6 7" key="1">
    <citation type="journal article" date="2013" name="Mar. Genomics">
        <title>Expression of sulfatases in Rhodopirellula baltica and the diversity of sulfatases in the genus Rhodopirellula.</title>
        <authorList>
            <person name="Wegner C.E."/>
            <person name="Richter-Heitmann T."/>
            <person name="Klindworth A."/>
            <person name="Klockow C."/>
            <person name="Richter M."/>
            <person name="Achstetter T."/>
            <person name="Glockner F.O."/>
            <person name="Harder J."/>
        </authorList>
    </citation>
    <scope>NUCLEOTIDE SEQUENCE [LARGE SCALE GENOMIC DNA]</scope>
    <source>
        <strain evidence="6 7">SWK14</strain>
    </source>
</reference>
<dbReference type="GO" id="GO:0005737">
    <property type="term" value="C:cytoplasm"/>
    <property type="evidence" value="ECO:0007669"/>
    <property type="project" value="InterPro"/>
</dbReference>
<sequence length="176" mass="19144">MEVIRIAESLGEWFRGTIIFANHRPPESGNRLHSILAGRARIEVEEPENEDCLEKCTIYVGHASDTVEVDGAEFDVDENTSMKSRLRRIDDLFASVAESSGVDAVGVVLSGALSDGALGLKAIYNAGGYCMVQDPEHAEHDSMPACALSMVPDAFVGTTDDIISKLMEISMRRNQI</sequence>
<dbReference type="PROSITE" id="PS50122">
    <property type="entry name" value="CHEB"/>
    <property type="match status" value="1"/>
</dbReference>
<evidence type="ECO:0000259" key="5">
    <source>
        <dbReference type="PROSITE" id="PS50122"/>
    </source>
</evidence>
<dbReference type="PATRIC" id="fig|993516.3.peg.6855"/>
<accession>L7C674</accession>
<dbReference type="PANTHER" id="PTHR42872">
    <property type="entry name" value="PROTEIN-GLUTAMATE METHYLESTERASE/PROTEIN-GLUTAMINE GLUTAMINASE"/>
    <property type="match status" value="1"/>
</dbReference>
<dbReference type="InterPro" id="IPR035909">
    <property type="entry name" value="CheB_C"/>
</dbReference>
<dbReference type="GO" id="GO:0008984">
    <property type="term" value="F:protein-glutamate methylesterase activity"/>
    <property type="evidence" value="ECO:0007669"/>
    <property type="project" value="UniProtKB-EC"/>
</dbReference>
<name>L7C674_RHOBT</name>
<dbReference type="Proteomes" id="UP000010959">
    <property type="component" value="Unassembled WGS sequence"/>
</dbReference>
<organism evidence="6 7">
    <name type="scientific">Rhodopirellula baltica SWK14</name>
    <dbReference type="NCBI Taxonomy" id="993516"/>
    <lineage>
        <taxon>Bacteria</taxon>
        <taxon>Pseudomonadati</taxon>
        <taxon>Planctomycetota</taxon>
        <taxon>Planctomycetia</taxon>
        <taxon>Pirellulales</taxon>
        <taxon>Pirellulaceae</taxon>
        <taxon>Rhodopirellula</taxon>
    </lineage>
</organism>
<dbReference type="GO" id="GO:0000156">
    <property type="term" value="F:phosphorelay response regulator activity"/>
    <property type="evidence" value="ECO:0007669"/>
    <property type="project" value="InterPro"/>
</dbReference>
<dbReference type="GO" id="GO:0006935">
    <property type="term" value="P:chemotaxis"/>
    <property type="evidence" value="ECO:0007669"/>
    <property type="project" value="InterPro"/>
</dbReference>
<dbReference type="EC" id="3.1.1.61" evidence="2"/>
<dbReference type="Gene3D" id="3.40.50.180">
    <property type="entry name" value="Methylesterase CheB, C-terminal domain"/>
    <property type="match status" value="1"/>
</dbReference>
<dbReference type="SUPFAM" id="SSF52738">
    <property type="entry name" value="Methylesterase CheB, C-terminal domain"/>
    <property type="match status" value="1"/>
</dbReference>
<evidence type="ECO:0000256" key="2">
    <source>
        <dbReference type="ARBA" id="ARBA00039140"/>
    </source>
</evidence>
<dbReference type="Pfam" id="PF01339">
    <property type="entry name" value="CheB_methylest"/>
    <property type="match status" value="1"/>
</dbReference>
<feature type="domain" description="CheB-type methylesterase" evidence="5">
    <location>
        <begin position="1"/>
        <end position="150"/>
    </location>
</feature>
<comment type="catalytic activity">
    <reaction evidence="3">
        <text>[protein]-L-glutamate 5-O-methyl ester + H2O = L-glutamyl-[protein] + methanol + H(+)</text>
        <dbReference type="Rhea" id="RHEA:23236"/>
        <dbReference type="Rhea" id="RHEA-COMP:10208"/>
        <dbReference type="Rhea" id="RHEA-COMP:10311"/>
        <dbReference type="ChEBI" id="CHEBI:15377"/>
        <dbReference type="ChEBI" id="CHEBI:15378"/>
        <dbReference type="ChEBI" id="CHEBI:17790"/>
        <dbReference type="ChEBI" id="CHEBI:29973"/>
        <dbReference type="ChEBI" id="CHEBI:82795"/>
        <dbReference type="EC" id="3.1.1.61"/>
    </reaction>
</comment>
<comment type="caution">
    <text evidence="4">Lacks conserved residue(s) required for the propagation of feature annotation.</text>
</comment>
<evidence type="ECO:0000256" key="3">
    <source>
        <dbReference type="ARBA" id="ARBA00048267"/>
    </source>
</evidence>